<feature type="compositionally biased region" description="Basic and acidic residues" evidence="2">
    <location>
        <begin position="513"/>
        <end position="541"/>
    </location>
</feature>
<feature type="compositionally biased region" description="Basic and acidic residues" evidence="2">
    <location>
        <begin position="434"/>
        <end position="497"/>
    </location>
</feature>
<dbReference type="EMBL" id="MNCJ02000319">
    <property type="protein sequence ID" value="KAF5810323.1"/>
    <property type="molecule type" value="Genomic_DNA"/>
</dbReference>
<evidence type="ECO:0000256" key="2">
    <source>
        <dbReference type="SAM" id="MobiDB-lite"/>
    </source>
</evidence>
<reference evidence="3 5" key="1">
    <citation type="journal article" date="2017" name="Nature">
        <title>The sunflower genome provides insights into oil metabolism, flowering and Asterid evolution.</title>
        <authorList>
            <person name="Badouin H."/>
            <person name="Gouzy J."/>
            <person name="Grassa C.J."/>
            <person name="Murat F."/>
            <person name="Staton S.E."/>
            <person name="Cottret L."/>
            <person name="Lelandais-Briere C."/>
            <person name="Owens G.L."/>
            <person name="Carrere S."/>
            <person name="Mayjonade B."/>
            <person name="Legrand L."/>
            <person name="Gill N."/>
            <person name="Kane N.C."/>
            <person name="Bowers J.E."/>
            <person name="Hubner S."/>
            <person name="Bellec A."/>
            <person name="Berard A."/>
            <person name="Berges H."/>
            <person name="Blanchet N."/>
            <person name="Boniface M.C."/>
            <person name="Brunel D."/>
            <person name="Catrice O."/>
            <person name="Chaidir N."/>
            <person name="Claudel C."/>
            <person name="Donnadieu C."/>
            <person name="Faraut T."/>
            <person name="Fievet G."/>
            <person name="Helmstetter N."/>
            <person name="King M."/>
            <person name="Knapp S.J."/>
            <person name="Lai Z."/>
            <person name="Le Paslier M.C."/>
            <person name="Lippi Y."/>
            <person name="Lorenzon L."/>
            <person name="Mandel J.R."/>
            <person name="Marage G."/>
            <person name="Marchand G."/>
            <person name="Marquand E."/>
            <person name="Bret-Mestries E."/>
            <person name="Morien E."/>
            <person name="Nambeesan S."/>
            <person name="Nguyen T."/>
            <person name="Pegot-Espagnet P."/>
            <person name="Pouilly N."/>
            <person name="Raftis F."/>
            <person name="Sallet E."/>
            <person name="Schiex T."/>
            <person name="Thomas J."/>
            <person name="Vandecasteele C."/>
            <person name="Vares D."/>
            <person name="Vear F."/>
            <person name="Vautrin S."/>
            <person name="Crespi M."/>
            <person name="Mangin B."/>
            <person name="Burke J.M."/>
            <person name="Salse J."/>
            <person name="Munos S."/>
            <person name="Vincourt P."/>
            <person name="Rieseberg L.H."/>
            <person name="Langlade N.B."/>
        </authorList>
    </citation>
    <scope>NUCLEOTIDE SEQUENCE [LARGE SCALE GENOMIC DNA]</scope>
    <source>
        <strain evidence="5">cv. SF193</strain>
        <tissue evidence="3">Leaves</tissue>
    </source>
</reference>
<feature type="compositionally biased region" description="Low complexity" evidence="2">
    <location>
        <begin position="546"/>
        <end position="556"/>
    </location>
</feature>
<protein>
    <recommendedName>
        <fullName evidence="6">Transposase (Putative), gypsy type</fullName>
    </recommendedName>
</protein>
<feature type="region of interest" description="Disordered" evidence="2">
    <location>
        <begin position="309"/>
        <end position="561"/>
    </location>
</feature>
<dbReference type="InParanoid" id="A0A251UZ67"/>
<reference evidence="3" key="3">
    <citation type="submission" date="2020-06" db="EMBL/GenBank/DDBJ databases">
        <title>Helianthus annuus Genome sequencing and assembly Release 2.</title>
        <authorList>
            <person name="Gouzy J."/>
            <person name="Langlade N."/>
            <person name="Munos S."/>
        </authorList>
    </citation>
    <scope>NUCLEOTIDE SEQUENCE</scope>
    <source>
        <tissue evidence="3">Leaves</tissue>
    </source>
</reference>
<name>A0A251UZ67_HELAN</name>
<sequence length="919" mass="103095">MSPPGMVRVRHFEFLCWSHGIEPTVDKFRVFYQLIKNMGFYSFASRGAAKKILLNLPKSFHDWKPKFFYIREEVIPVAMTFRAWSEPILKEDLAIPKNDAWYKKLTSTPNRVFGENVLVAARMSDQWPADSKDVPVLMFNDREAQLFQAAFSTFGGSMSVRPLQAGEEYWYHQIRGNFMYPVADAFALPPTATEGAQMPKPRPLRSVTSAGKEVVYLSSEESVGSSNGELSPWSNIFAGVLRDLGIDPEDKKKKPLRKKKVVNLDPEVTSKGTGSSRATAGAAGKGTLRLRQSDLKDYVIISDSLEGLSRAAEKKTGAGGSKSSGSAGSRNPDAGATPSTAAHEEEEEEEEEEEATEKLISRKRTRSETTTGVASTSIASAIPLIGKTSNLRSLYKFSPETKKKTPEKGVMFTEPEPKRPKITIKSSKTVGAESAKDKNVAEGDKAKAAEEKRKVDEERRKKEEEEKKRKTEEDKKAEEAKRKKASDMEKEERKKAVENPIDDPGFVITTGPEKPHQERRKEPEFEKPIHPTHTEVPDRTKVTSTRGSGRYVSSGASSGGAGGYNPQVIGAKDTLGDIYYKSYTEEERGNAPHQAPWGLKQRDTFQEFGPCRDWFLNSFTPGEVIRQRAKTHEGLYRTYVIGEANTRAASHQIVREWRTMVRERSDWESYRERMLKRVSEFEKSKAAFDEEKAKFEAHRKAEEWGREGLKNKLQAAEQQLAKEKAEFKRICEKDNERAFAARNKIVDLEAKVVELTAKVEDAQAAQAAKEHIEVELADVKLQLSCKDKDRHAKDVEIAELKRRMNDQVDRCESLEIDLEAEKVKAATAEEARDVSTAALNVAQTNYSEAQGIVDTLASEAEWMRSRGVVLVANSVLNAGELDRVVAALTDATRIEEGIWNVRNTLKRYLDRSLTLVIAR</sequence>
<keyword evidence="1" id="KW-0175">Coiled coil</keyword>
<dbReference type="STRING" id="4232.A0A251UZ67"/>
<dbReference type="PANTHER" id="PTHR31099">
    <property type="entry name" value="OS06G0165300 PROTEIN"/>
    <property type="match status" value="1"/>
</dbReference>
<dbReference type="AlphaFoldDB" id="A0A251UZ67"/>
<dbReference type="EMBL" id="CM007893">
    <property type="protein sequence ID" value="OTG28146.1"/>
    <property type="molecule type" value="Genomic_DNA"/>
</dbReference>
<evidence type="ECO:0000313" key="4">
    <source>
        <dbReference type="EMBL" id="OTG28146.1"/>
    </source>
</evidence>
<organism evidence="4 5">
    <name type="scientific">Helianthus annuus</name>
    <name type="common">Common sunflower</name>
    <dbReference type="NCBI Taxonomy" id="4232"/>
    <lineage>
        <taxon>Eukaryota</taxon>
        <taxon>Viridiplantae</taxon>
        <taxon>Streptophyta</taxon>
        <taxon>Embryophyta</taxon>
        <taxon>Tracheophyta</taxon>
        <taxon>Spermatophyta</taxon>
        <taxon>Magnoliopsida</taxon>
        <taxon>eudicotyledons</taxon>
        <taxon>Gunneridae</taxon>
        <taxon>Pentapetalae</taxon>
        <taxon>asterids</taxon>
        <taxon>campanulids</taxon>
        <taxon>Asterales</taxon>
        <taxon>Asteraceae</taxon>
        <taxon>Asteroideae</taxon>
        <taxon>Heliantheae alliance</taxon>
        <taxon>Heliantheae</taxon>
        <taxon>Helianthus</taxon>
    </lineage>
</organism>
<dbReference type="Gramene" id="mRNA:HanXRQr2_Chr04g0168051">
    <property type="protein sequence ID" value="mRNA:HanXRQr2_Chr04g0168051"/>
    <property type="gene ID" value="HanXRQr2_Chr04g0168051"/>
</dbReference>
<dbReference type="PANTHER" id="PTHR31099:SF49">
    <property type="entry name" value="MYOSIN HEAVY CHAIN-LIKE PROTEIN"/>
    <property type="match status" value="1"/>
</dbReference>
<accession>A0A251UZ67</accession>
<evidence type="ECO:0000256" key="1">
    <source>
        <dbReference type="SAM" id="Coils"/>
    </source>
</evidence>
<feature type="compositionally biased region" description="Polar residues" evidence="2">
    <location>
        <begin position="368"/>
        <end position="379"/>
    </location>
</feature>
<keyword evidence="5" id="KW-1185">Reference proteome</keyword>
<proteinExistence type="predicted"/>
<feature type="compositionally biased region" description="Low complexity" evidence="2">
    <location>
        <begin position="269"/>
        <end position="285"/>
    </location>
</feature>
<dbReference type="Proteomes" id="UP000215914">
    <property type="component" value="Chromosome 4"/>
</dbReference>
<evidence type="ECO:0000313" key="5">
    <source>
        <dbReference type="Proteomes" id="UP000215914"/>
    </source>
</evidence>
<feature type="region of interest" description="Disordered" evidence="2">
    <location>
        <begin position="248"/>
        <end position="285"/>
    </location>
</feature>
<evidence type="ECO:0000313" key="3">
    <source>
        <dbReference type="EMBL" id="KAF5810323.1"/>
    </source>
</evidence>
<gene>
    <name evidence="4" type="ORF">HannXRQ_Chr04g0107911</name>
    <name evidence="3" type="ORF">HanXRQr2_Chr04g0168051</name>
</gene>
<evidence type="ECO:0008006" key="6">
    <source>
        <dbReference type="Google" id="ProtNLM"/>
    </source>
</evidence>
<feature type="compositionally biased region" description="Acidic residues" evidence="2">
    <location>
        <begin position="344"/>
        <end position="355"/>
    </location>
</feature>
<feature type="coiled-coil region" evidence="1">
    <location>
        <begin position="699"/>
        <end position="831"/>
    </location>
</feature>
<reference evidence="4" key="2">
    <citation type="submission" date="2017-02" db="EMBL/GenBank/DDBJ databases">
        <title>Sunflower complete genome.</title>
        <authorList>
            <person name="Langlade N."/>
            <person name="Munos S."/>
        </authorList>
    </citation>
    <scope>NUCLEOTIDE SEQUENCE [LARGE SCALE GENOMIC DNA]</scope>
    <source>
        <tissue evidence="4">Leaves</tissue>
    </source>
</reference>